<organism evidence="5 6">
    <name type="scientific">Galendromus occidentalis</name>
    <name type="common">western predatory mite</name>
    <dbReference type="NCBI Taxonomy" id="34638"/>
    <lineage>
        <taxon>Eukaryota</taxon>
        <taxon>Metazoa</taxon>
        <taxon>Ecdysozoa</taxon>
        <taxon>Arthropoda</taxon>
        <taxon>Chelicerata</taxon>
        <taxon>Arachnida</taxon>
        <taxon>Acari</taxon>
        <taxon>Parasitiformes</taxon>
        <taxon>Mesostigmata</taxon>
        <taxon>Gamasina</taxon>
        <taxon>Phytoseioidea</taxon>
        <taxon>Phytoseiidae</taxon>
        <taxon>Typhlodrominae</taxon>
        <taxon>Galendromus</taxon>
    </lineage>
</organism>
<name>A0AAJ6VUX7_9ACAR</name>
<dbReference type="SUPFAM" id="SSF51735">
    <property type="entry name" value="NAD(P)-binding Rossmann-fold domains"/>
    <property type="match status" value="1"/>
</dbReference>
<dbReference type="GO" id="GO:0006729">
    <property type="term" value="P:tetrahydrobiopterin biosynthetic process"/>
    <property type="evidence" value="ECO:0007669"/>
    <property type="project" value="TreeGrafter"/>
</dbReference>
<evidence type="ECO:0000256" key="1">
    <source>
        <dbReference type="ARBA" id="ARBA00004496"/>
    </source>
</evidence>
<comment type="subcellular location">
    <subcellularLocation>
        <location evidence="1">Cytoplasm</location>
    </subcellularLocation>
</comment>
<protein>
    <submittedName>
        <fullName evidence="6">Sepiapterin reductase</fullName>
    </submittedName>
</protein>
<keyword evidence="4" id="KW-0560">Oxidoreductase</keyword>
<evidence type="ECO:0000256" key="4">
    <source>
        <dbReference type="ARBA" id="ARBA00023002"/>
    </source>
</evidence>
<evidence type="ECO:0000313" key="6">
    <source>
        <dbReference type="RefSeq" id="XP_003737249.1"/>
    </source>
</evidence>
<dbReference type="AlphaFoldDB" id="A0AAJ6VUX7"/>
<dbReference type="Gene3D" id="3.40.50.720">
    <property type="entry name" value="NAD(P)-binding Rossmann-like Domain"/>
    <property type="match status" value="1"/>
</dbReference>
<gene>
    <name evidence="6" type="primary">LOC100905212</name>
</gene>
<dbReference type="GO" id="GO:0005737">
    <property type="term" value="C:cytoplasm"/>
    <property type="evidence" value="ECO:0007669"/>
    <property type="project" value="UniProtKB-SubCell"/>
</dbReference>
<dbReference type="PANTHER" id="PTHR44085">
    <property type="entry name" value="SEPIAPTERIN REDUCTASE"/>
    <property type="match status" value="1"/>
</dbReference>
<reference evidence="6" key="1">
    <citation type="submission" date="2025-08" db="UniProtKB">
        <authorList>
            <consortium name="RefSeq"/>
        </authorList>
    </citation>
    <scope>IDENTIFICATION</scope>
</reference>
<evidence type="ECO:0000256" key="2">
    <source>
        <dbReference type="ARBA" id="ARBA00022490"/>
    </source>
</evidence>
<evidence type="ECO:0000313" key="5">
    <source>
        <dbReference type="Proteomes" id="UP000694867"/>
    </source>
</evidence>
<dbReference type="Proteomes" id="UP000694867">
    <property type="component" value="Unplaced"/>
</dbReference>
<dbReference type="KEGG" id="goe:100905212"/>
<dbReference type="GeneID" id="100905212"/>
<accession>A0AAJ6VUX7</accession>
<proteinExistence type="predicted"/>
<sequence>MKNFYGKRCLLLVTGASRGLGSEIARALSEKLGGGSVVVLAATNSDLLQEKCREFAQKFPEISFRSFTSRNEDATFADYEELFDEHMKISPDAVVVVHNAGSLGNIDSPLCGQTDGEAIDRFLRANVRHPMLLSSAAISKSKAPLFLINISSLCGIKPMKGTGLYCTAKAARKMYFSCLAEENPGIRILQYSPGPLDTDMMDQLRKSALDDVVAIAKVVKESGTLLTVEQTTSKLCEIIEEGAYESGAHLDYFDR</sequence>
<keyword evidence="5" id="KW-1185">Reference proteome</keyword>
<dbReference type="InterPro" id="IPR051721">
    <property type="entry name" value="Biopterin_syn/organic_redct"/>
</dbReference>
<keyword evidence="3" id="KW-0521">NADP</keyword>
<dbReference type="PRINTS" id="PR00081">
    <property type="entry name" value="GDHRDH"/>
</dbReference>
<dbReference type="RefSeq" id="XP_003737249.1">
    <property type="nucleotide sequence ID" value="XM_003737201.2"/>
</dbReference>
<dbReference type="Pfam" id="PF00106">
    <property type="entry name" value="adh_short"/>
    <property type="match status" value="1"/>
</dbReference>
<dbReference type="InterPro" id="IPR036291">
    <property type="entry name" value="NAD(P)-bd_dom_sf"/>
</dbReference>
<keyword evidence="2" id="KW-0963">Cytoplasm</keyword>
<dbReference type="GO" id="GO:0004757">
    <property type="term" value="F:sepiapterin reductase (NADP+) activity"/>
    <property type="evidence" value="ECO:0007669"/>
    <property type="project" value="TreeGrafter"/>
</dbReference>
<evidence type="ECO:0000256" key="3">
    <source>
        <dbReference type="ARBA" id="ARBA00022857"/>
    </source>
</evidence>
<dbReference type="InterPro" id="IPR002347">
    <property type="entry name" value="SDR_fam"/>
</dbReference>
<dbReference type="PANTHER" id="PTHR44085:SF2">
    <property type="entry name" value="SEPIAPTERIN REDUCTASE"/>
    <property type="match status" value="1"/>
</dbReference>